<dbReference type="EMBL" id="LIYD01000005">
    <property type="protein sequence ID" value="KOS07007.1"/>
    <property type="molecule type" value="Genomic_DNA"/>
</dbReference>
<dbReference type="STRING" id="1202724.AM493_13920"/>
<gene>
    <name evidence="1" type="ORF">AM493_13920</name>
</gene>
<evidence type="ECO:0000313" key="1">
    <source>
        <dbReference type="EMBL" id="KOS07007.1"/>
    </source>
</evidence>
<evidence type="ECO:0000313" key="2">
    <source>
        <dbReference type="Proteomes" id="UP000037755"/>
    </source>
</evidence>
<dbReference type="PATRIC" id="fig|1202724.3.peg.2886"/>
<accession>A0A0M8MJD0</accession>
<keyword evidence="2" id="KW-1185">Reference proteome</keyword>
<dbReference type="RefSeq" id="WP_054408638.1">
    <property type="nucleotide sequence ID" value="NZ_FOYA01000009.1"/>
</dbReference>
<dbReference type="Proteomes" id="UP000037755">
    <property type="component" value="Unassembled WGS sequence"/>
</dbReference>
<proteinExistence type="predicted"/>
<dbReference type="AlphaFoldDB" id="A0A0M8MJD0"/>
<comment type="caution">
    <text evidence="1">The sequence shown here is derived from an EMBL/GenBank/DDBJ whole genome shotgun (WGS) entry which is preliminary data.</text>
</comment>
<name>A0A0M8MJD0_9FLAO</name>
<dbReference type="OrthoDB" id="1302475at2"/>
<organism evidence="1 2">
    <name type="scientific">Flavobacterium akiainvivens</name>
    <dbReference type="NCBI Taxonomy" id="1202724"/>
    <lineage>
        <taxon>Bacteria</taxon>
        <taxon>Pseudomonadati</taxon>
        <taxon>Bacteroidota</taxon>
        <taxon>Flavobacteriia</taxon>
        <taxon>Flavobacteriales</taxon>
        <taxon>Flavobacteriaceae</taxon>
        <taxon>Flavobacterium</taxon>
    </lineage>
</organism>
<protein>
    <submittedName>
        <fullName evidence="1">Uncharacterized protein</fullName>
    </submittedName>
</protein>
<reference evidence="1 2" key="1">
    <citation type="submission" date="2015-08" db="EMBL/GenBank/DDBJ databases">
        <title>Whole genome sequence of Flavobacterium akiainvivens IK-1T, from decaying Wikstroemia oahuensis, an endemic Hawaiian shrub.</title>
        <authorList>
            <person name="Wan X."/>
            <person name="Hou S."/>
            <person name="Saito J."/>
            <person name="Donachie S."/>
        </authorList>
    </citation>
    <scope>NUCLEOTIDE SEQUENCE [LARGE SCALE GENOMIC DNA]</scope>
    <source>
        <strain evidence="1 2">IK-1</strain>
    </source>
</reference>
<sequence length="386" mass="44359">MITFTTAVTQRSLYMAFNNLIIRYYSTTTTTPLYSEITGLTIGTAAMPIRLYPDPNGWFFFNFRPYVAALINRNNFEDTVQPQIDAANADTFVYYVSNRVFLQRLVQIKVYLPGVETPETHTVTLSWLAGVQQLGDPFEYVVSNTYVLSPFMAGTANSYYLKYWQGYPFDIPFYASITGLTLKNETNLLQQEFPSLGAYGTRLFVSDGRTDESLEDLLPLAVGYNRLRIKRYEEDTDKDPFIHLEKMPYKCGIYLKWLNAQGGYSYWLFEDTYSIDRATKSLGELDRDNNNLGDTFARTTQIGKESIDTLKVVAELLTENESRIVQGILDSPKIYLFTGKPYSQSSYRHWVEVSLKTTSARIKNPREPLTNFMFDIELPVRYAQTL</sequence>